<proteinExistence type="predicted"/>
<dbReference type="Gene3D" id="3.40.50.1240">
    <property type="entry name" value="Phosphoglycerate mutase-like"/>
    <property type="match status" value="1"/>
</dbReference>
<dbReference type="FunFam" id="3.40.50.1240:FF:000045">
    <property type="entry name" value="Extracellular phytase, putative"/>
    <property type="match status" value="1"/>
</dbReference>
<dbReference type="Pfam" id="PF00328">
    <property type="entry name" value="His_Phos_2"/>
    <property type="match status" value="1"/>
</dbReference>
<dbReference type="PANTHER" id="PTHR20963:SF43">
    <property type="entry name" value="PUTATIVE (AFU_ORTHOLOGUE AFUA_7G01240)-RELATED"/>
    <property type="match status" value="1"/>
</dbReference>
<keyword evidence="1" id="KW-0378">Hydrolase</keyword>
<dbReference type="EMBL" id="JAPQKT010000003">
    <property type="protein sequence ID" value="KAJ5234360.1"/>
    <property type="molecule type" value="Genomic_DNA"/>
</dbReference>
<dbReference type="InterPro" id="IPR029033">
    <property type="entry name" value="His_PPase_superfam"/>
</dbReference>
<reference evidence="2" key="1">
    <citation type="submission" date="2022-11" db="EMBL/GenBank/DDBJ databases">
        <authorList>
            <person name="Petersen C."/>
        </authorList>
    </citation>
    <scope>NUCLEOTIDE SEQUENCE</scope>
    <source>
        <strain evidence="2">IBT 23319</strain>
    </source>
</reference>
<name>A0A9W9P3C5_PENCI</name>
<evidence type="ECO:0000313" key="2">
    <source>
        <dbReference type="EMBL" id="KAJ5234360.1"/>
    </source>
</evidence>
<evidence type="ECO:0008006" key="4">
    <source>
        <dbReference type="Google" id="ProtNLM"/>
    </source>
</evidence>
<organism evidence="2 3">
    <name type="scientific">Penicillium citrinum</name>
    <dbReference type="NCBI Taxonomy" id="5077"/>
    <lineage>
        <taxon>Eukaryota</taxon>
        <taxon>Fungi</taxon>
        <taxon>Dikarya</taxon>
        <taxon>Ascomycota</taxon>
        <taxon>Pezizomycotina</taxon>
        <taxon>Eurotiomycetes</taxon>
        <taxon>Eurotiomycetidae</taxon>
        <taxon>Eurotiales</taxon>
        <taxon>Aspergillaceae</taxon>
        <taxon>Penicillium</taxon>
    </lineage>
</organism>
<reference evidence="2" key="2">
    <citation type="journal article" date="2023" name="IMA Fungus">
        <title>Comparative genomic study of the Penicillium genus elucidates a diverse pangenome and 15 lateral gene transfer events.</title>
        <authorList>
            <person name="Petersen C."/>
            <person name="Sorensen T."/>
            <person name="Nielsen M.R."/>
            <person name="Sondergaard T.E."/>
            <person name="Sorensen J.L."/>
            <person name="Fitzpatrick D.A."/>
            <person name="Frisvad J.C."/>
            <person name="Nielsen K.L."/>
        </authorList>
    </citation>
    <scope>NUCLEOTIDE SEQUENCE</scope>
    <source>
        <strain evidence="2">IBT 23319</strain>
    </source>
</reference>
<sequence>YSSIEAAMKGFIGATATLVAVANVATATATSSASASAPTGTEYASGFDMTKSWANLSPYKDAKSFGLSKGVPQGCELSQVHVLHRHAERYPTDYPLDGAGMQDFASKLTNYSKAHQGKDVASGPLKFLNDWEYVIGSDILMETGAATEATSGAHFWIKYGRPLYRPDRDNVAAWNESLNVWPNGTSRPKPVFRTTSQGRILESARWWLSGFFGNSGANSSYDQYDLVIIPETSPFNNTLASYESCPGDMTEGDNAAKTFISRYTKDARTRLSQYFPKDFNLTAMDVLAMQNLCVYEYTSLAGSSFCSLFTEQEWKDFAYNVDIQYYGDYAYGSPTGRAQGIGYVLELAARLQHKLITTSDTSINYTYDNNEAQFPFDQPFYMDMSHDDIILSVINALGLDYFKFGPHGLPSDLPHAPSQRNFSLSDMTPFGARLMSEIWSCPANTSFEELDPVLYTNPTLKTDDTTKYIRFVLNGAPLPTKGLLGCEDAKNGFCPVDGFLRGVPTLKKKAQYQHACFGKYPTGHQVADGVPRS</sequence>
<gene>
    <name evidence="2" type="ORF">N7469_003528</name>
</gene>
<dbReference type="GO" id="GO:0003993">
    <property type="term" value="F:acid phosphatase activity"/>
    <property type="evidence" value="ECO:0007669"/>
    <property type="project" value="TreeGrafter"/>
</dbReference>
<evidence type="ECO:0000256" key="1">
    <source>
        <dbReference type="ARBA" id="ARBA00022801"/>
    </source>
</evidence>
<dbReference type="Proteomes" id="UP001147733">
    <property type="component" value="Unassembled WGS sequence"/>
</dbReference>
<dbReference type="OrthoDB" id="6509975at2759"/>
<protein>
    <recommendedName>
        <fullName evidence="4">Phytase</fullName>
    </recommendedName>
</protein>
<dbReference type="GeneID" id="81381615"/>
<dbReference type="AlphaFoldDB" id="A0A9W9P3C5"/>
<dbReference type="RefSeq" id="XP_056501860.1">
    <property type="nucleotide sequence ID" value="XM_056642448.1"/>
</dbReference>
<keyword evidence="3" id="KW-1185">Reference proteome</keyword>
<accession>A0A9W9P3C5</accession>
<dbReference type="SUPFAM" id="SSF53254">
    <property type="entry name" value="Phosphoglycerate mutase-like"/>
    <property type="match status" value="1"/>
</dbReference>
<comment type="caution">
    <text evidence="2">The sequence shown here is derived from an EMBL/GenBank/DDBJ whole genome shotgun (WGS) entry which is preliminary data.</text>
</comment>
<feature type="non-terminal residue" evidence="2">
    <location>
        <position position="533"/>
    </location>
</feature>
<dbReference type="PANTHER" id="PTHR20963">
    <property type="entry name" value="MULTIPLE INOSITOL POLYPHOSPHATE PHOSPHATASE-RELATED"/>
    <property type="match status" value="1"/>
</dbReference>
<evidence type="ECO:0000313" key="3">
    <source>
        <dbReference type="Proteomes" id="UP001147733"/>
    </source>
</evidence>
<dbReference type="InterPro" id="IPR000560">
    <property type="entry name" value="His_Pase_clade-2"/>
</dbReference>
<dbReference type="CDD" id="cd07061">
    <property type="entry name" value="HP_HAP_like"/>
    <property type="match status" value="1"/>
</dbReference>